<keyword evidence="3" id="KW-1185">Reference proteome</keyword>
<dbReference type="Proteomes" id="UP000018439">
    <property type="component" value="Chromosome"/>
</dbReference>
<protein>
    <submittedName>
        <fullName evidence="2">Metallophosphoesterase</fullName>
    </submittedName>
</protein>
<evidence type="ECO:0000259" key="1">
    <source>
        <dbReference type="Pfam" id="PF00149"/>
    </source>
</evidence>
<dbReference type="eggNOG" id="COG4186">
    <property type="taxonomic scope" value="Bacteria"/>
</dbReference>
<accession>F3ZQN7</accession>
<reference evidence="2 3" key="1">
    <citation type="journal article" date="2011" name="Stand. Genomic Sci.">
        <title>Non-contiguous finished genome sequence of Bacteroides coprosuis type strain (PC139).</title>
        <authorList>
            <person name="Land M."/>
            <person name="Held B."/>
            <person name="Gronow S."/>
            <person name="Abt B."/>
            <person name="Lucas S."/>
            <person name="Del Rio T.G."/>
            <person name="Nolan M."/>
            <person name="Tice H."/>
            <person name="Cheng J.F."/>
            <person name="Pitluck S."/>
            <person name="Liolios K."/>
            <person name="Pagani I."/>
            <person name="Ivanova N."/>
            <person name="Mavromatis K."/>
            <person name="Mikhailova N."/>
            <person name="Pati A."/>
            <person name="Tapia R."/>
            <person name="Han C."/>
            <person name="Goodwin L."/>
            <person name="Chen A."/>
            <person name="Palaniappan K."/>
            <person name="Hauser L."/>
            <person name="Brambilla E.M."/>
            <person name="Rohde M."/>
            <person name="Goker M."/>
            <person name="Detter J.C."/>
            <person name="Woyke T."/>
            <person name="Bristow J."/>
            <person name="Eisen J.A."/>
            <person name="Markowitz V."/>
            <person name="Hugenholtz P."/>
            <person name="Kyrpides N.C."/>
            <person name="Klenk H.P."/>
            <person name="Lapidus A."/>
        </authorList>
    </citation>
    <scope>NUCLEOTIDE SEQUENCE</scope>
    <source>
        <strain evidence="2 3">DSM 18011</strain>
    </source>
</reference>
<feature type="domain" description="Calcineurin-like phosphoesterase" evidence="1">
    <location>
        <begin position="10"/>
        <end position="143"/>
    </location>
</feature>
<dbReference type="Gene3D" id="3.60.21.10">
    <property type="match status" value="1"/>
</dbReference>
<dbReference type="AlphaFoldDB" id="F3ZQN7"/>
<dbReference type="SUPFAM" id="SSF56300">
    <property type="entry name" value="Metallo-dependent phosphatases"/>
    <property type="match status" value="1"/>
</dbReference>
<dbReference type="GO" id="GO:0016787">
    <property type="term" value="F:hydrolase activity"/>
    <property type="evidence" value="ECO:0007669"/>
    <property type="project" value="InterPro"/>
</dbReference>
<proteinExistence type="predicted"/>
<name>F3ZQN7_9BACE</name>
<dbReference type="InterPro" id="IPR029052">
    <property type="entry name" value="Metallo-depent_PP-like"/>
</dbReference>
<dbReference type="OrthoDB" id="5380073at2"/>
<organism evidence="2 3">
    <name type="scientific">Bacteroides coprosuis DSM 18011</name>
    <dbReference type="NCBI Taxonomy" id="679937"/>
    <lineage>
        <taxon>Bacteria</taxon>
        <taxon>Pseudomonadati</taxon>
        <taxon>Bacteroidota</taxon>
        <taxon>Bacteroidia</taxon>
        <taxon>Bacteroidales</taxon>
        <taxon>Bacteroidaceae</taxon>
        <taxon>Bacteroides</taxon>
    </lineage>
</organism>
<evidence type="ECO:0000313" key="2">
    <source>
        <dbReference type="EMBL" id="EGJ71832.1"/>
    </source>
</evidence>
<dbReference type="HOGENOM" id="CLU_092313_3_0_10"/>
<dbReference type="InterPro" id="IPR004843">
    <property type="entry name" value="Calcineurin-like_PHP"/>
</dbReference>
<gene>
    <name evidence="2" type="ORF">Bcop_1640</name>
</gene>
<sequence length="204" mass="24708">MKKIDKSADKVFFTSDLHFGHEWIISFNQRPYKSVEQMDDELIKNWNQTVPKDGIVFVLGDIGYTDDKRIIEIFNQLHGEKILIKGNHDWDYYKEETLNSLFKEVYDLLFLRVQDYNHSVYHYMVLCHYPMFDWQNSYKGTWQLFGHIHTRRLKEFQTVKSRLFSTQYDVGVDNNQFHPISCREINEIIEKQKKNPLFKQSNYY</sequence>
<dbReference type="Pfam" id="PF00149">
    <property type="entry name" value="Metallophos"/>
    <property type="match status" value="1"/>
</dbReference>
<dbReference type="STRING" id="679937.Bcop_1640"/>
<dbReference type="EMBL" id="CM001167">
    <property type="protein sequence ID" value="EGJ71832.1"/>
    <property type="molecule type" value="Genomic_DNA"/>
</dbReference>
<evidence type="ECO:0000313" key="3">
    <source>
        <dbReference type="Proteomes" id="UP000018439"/>
    </source>
</evidence>